<feature type="chain" id="PRO_5020854688" description="Lipoprotein" evidence="1">
    <location>
        <begin position="22"/>
        <end position="244"/>
    </location>
</feature>
<dbReference type="PROSITE" id="PS51257">
    <property type="entry name" value="PROKAR_LIPOPROTEIN"/>
    <property type="match status" value="1"/>
</dbReference>
<dbReference type="RefSeq" id="WP_136935817.1">
    <property type="nucleotide sequence ID" value="NZ_SSMQ01000102.1"/>
</dbReference>
<evidence type="ECO:0000256" key="1">
    <source>
        <dbReference type="SAM" id="SignalP"/>
    </source>
</evidence>
<dbReference type="EMBL" id="SSMQ01000102">
    <property type="protein sequence ID" value="TKC95154.1"/>
    <property type="molecule type" value="Genomic_DNA"/>
</dbReference>
<dbReference type="Proteomes" id="UP000309215">
    <property type="component" value="Unassembled WGS sequence"/>
</dbReference>
<feature type="signal peptide" evidence="1">
    <location>
        <begin position="1"/>
        <end position="21"/>
    </location>
</feature>
<gene>
    <name evidence="2" type="ORF">E8A74_47505</name>
</gene>
<protein>
    <recommendedName>
        <fullName evidence="4">Lipoprotein</fullName>
    </recommendedName>
</protein>
<reference evidence="2 3" key="1">
    <citation type="submission" date="2019-04" db="EMBL/GenBank/DDBJ databases">
        <authorList>
            <person name="Li Y."/>
            <person name="Wang J."/>
        </authorList>
    </citation>
    <scope>NUCLEOTIDE SEQUENCE [LARGE SCALE GENOMIC DNA]</scope>
    <source>
        <strain evidence="2 3">DSM 14668</strain>
    </source>
</reference>
<dbReference type="AlphaFoldDB" id="A0A4U1IM83"/>
<accession>A0A4U1IM83</accession>
<organism evidence="2 3">
    <name type="scientific">Polyangium fumosum</name>
    <dbReference type="NCBI Taxonomy" id="889272"/>
    <lineage>
        <taxon>Bacteria</taxon>
        <taxon>Pseudomonadati</taxon>
        <taxon>Myxococcota</taxon>
        <taxon>Polyangia</taxon>
        <taxon>Polyangiales</taxon>
        <taxon>Polyangiaceae</taxon>
        <taxon>Polyangium</taxon>
    </lineage>
</organism>
<keyword evidence="1" id="KW-0732">Signal</keyword>
<sequence length="244" mass="25483">MRCLLRSLFPFVLFLAGCGTGTGQPDVSFPAVFTSPATNEFVVGDVTVTLDEARVAFGPAYFCASASGSATLCDAAVGEIRRITTIDALGEGETPLGTYAGFAGDVRSASYDYGIHWFLPEQEAAASPEAPGGHSARVRGVASRAGTSVRFEADIDVKPLFQGQRAVPTTKVEGTVTEATSRIEVQFDVTSWFSAVDFGAAIDAGVDPFVIGPGAQDYTSVVNRMVSTHPPSFVFVEGEAPAAP</sequence>
<proteinExistence type="predicted"/>
<evidence type="ECO:0008006" key="4">
    <source>
        <dbReference type="Google" id="ProtNLM"/>
    </source>
</evidence>
<comment type="caution">
    <text evidence="2">The sequence shown here is derived from an EMBL/GenBank/DDBJ whole genome shotgun (WGS) entry which is preliminary data.</text>
</comment>
<evidence type="ECO:0000313" key="3">
    <source>
        <dbReference type="Proteomes" id="UP000309215"/>
    </source>
</evidence>
<evidence type="ECO:0000313" key="2">
    <source>
        <dbReference type="EMBL" id="TKC95154.1"/>
    </source>
</evidence>
<dbReference type="OrthoDB" id="5501289at2"/>
<keyword evidence="3" id="KW-1185">Reference proteome</keyword>
<name>A0A4U1IM83_9BACT</name>